<dbReference type="SUPFAM" id="SSF101386">
    <property type="entry name" value="all-alpha NTP pyrophosphatases"/>
    <property type="match status" value="1"/>
</dbReference>
<accession>A0A8T4KSV7</accession>
<dbReference type="PANTHER" id="PTHR30522">
    <property type="entry name" value="NUCLEOSIDE TRIPHOSPHATE PYROPHOSPHOHYDROLASE"/>
    <property type="match status" value="1"/>
</dbReference>
<dbReference type="Pfam" id="PF03819">
    <property type="entry name" value="MazG"/>
    <property type="match status" value="1"/>
</dbReference>
<evidence type="ECO:0000313" key="3">
    <source>
        <dbReference type="Proteomes" id="UP000677687"/>
    </source>
</evidence>
<gene>
    <name evidence="2" type="ORF">J4415_02375</name>
</gene>
<dbReference type="InterPro" id="IPR011551">
    <property type="entry name" value="NTP_PyrPHydrolase_MazG"/>
</dbReference>
<organism evidence="2 3">
    <name type="scientific">Candidatus Iainarchaeum sp</name>
    <dbReference type="NCBI Taxonomy" id="3101447"/>
    <lineage>
        <taxon>Archaea</taxon>
        <taxon>Candidatus Iainarchaeota</taxon>
        <taxon>Candidatus Iainarchaeia</taxon>
        <taxon>Candidatus Iainarchaeales</taxon>
        <taxon>Candidatus Iainarchaeaceae</taxon>
        <taxon>Candidatus Iainarchaeum</taxon>
    </lineage>
</organism>
<name>A0A8T4KSV7_9ARCH</name>
<feature type="domain" description="NTP pyrophosphohydrolase MazG-like" evidence="1">
    <location>
        <begin position="34"/>
        <end position="102"/>
    </location>
</feature>
<dbReference type="GO" id="GO:0046061">
    <property type="term" value="P:dATP catabolic process"/>
    <property type="evidence" value="ECO:0007669"/>
    <property type="project" value="TreeGrafter"/>
</dbReference>
<dbReference type="AlphaFoldDB" id="A0A8T4KSV7"/>
<comment type="caution">
    <text evidence="2">The sequence shown here is derived from an EMBL/GenBank/DDBJ whole genome shotgun (WGS) entry which is preliminary data.</text>
</comment>
<proteinExistence type="predicted"/>
<evidence type="ECO:0000259" key="1">
    <source>
        <dbReference type="Pfam" id="PF03819"/>
    </source>
</evidence>
<dbReference type="Proteomes" id="UP000677687">
    <property type="component" value="Unassembled WGS sequence"/>
</dbReference>
<evidence type="ECO:0000313" key="2">
    <source>
        <dbReference type="EMBL" id="MBS3057451.1"/>
    </source>
</evidence>
<dbReference type="PANTHER" id="PTHR30522:SF0">
    <property type="entry name" value="NUCLEOSIDE TRIPHOSPHATE PYROPHOSPHOHYDROLASE"/>
    <property type="match status" value="1"/>
</dbReference>
<dbReference type="GO" id="GO:0006203">
    <property type="term" value="P:dGTP catabolic process"/>
    <property type="evidence" value="ECO:0007669"/>
    <property type="project" value="TreeGrafter"/>
</dbReference>
<dbReference type="GO" id="GO:0046081">
    <property type="term" value="P:dUTP catabolic process"/>
    <property type="evidence" value="ECO:0007669"/>
    <property type="project" value="TreeGrafter"/>
</dbReference>
<dbReference type="GO" id="GO:0047429">
    <property type="term" value="F:nucleoside triphosphate diphosphatase activity"/>
    <property type="evidence" value="ECO:0007669"/>
    <property type="project" value="TreeGrafter"/>
</dbReference>
<reference evidence="2" key="2">
    <citation type="submission" date="2021-05" db="EMBL/GenBank/DDBJ databases">
        <title>Protein family content uncovers lineage relationships and bacterial pathway maintenance mechanisms in DPANN archaea.</title>
        <authorList>
            <person name="Castelle C.J."/>
            <person name="Meheust R."/>
            <person name="Jaffe A.L."/>
            <person name="Seitz K."/>
            <person name="Gong X."/>
            <person name="Baker B.J."/>
            <person name="Banfield J.F."/>
        </authorList>
    </citation>
    <scope>NUCLEOTIDE SEQUENCE</scope>
    <source>
        <strain evidence="2">RIFCSPHIGHO2_01_FULL_AR10_44_11</strain>
    </source>
</reference>
<dbReference type="EMBL" id="JAGVWD010000035">
    <property type="protein sequence ID" value="MBS3057451.1"/>
    <property type="molecule type" value="Genomic_DNA"/>
</dbReference>
<dbReference type="Gene3D" id="1.10.287.1080">
    <property type="entry name" value="MazG-like"/>
    <property type="match status" value="1"/>
</dbReference>
<dbReference type="GO" id="GO:0046047">
    <property type="term" value="P:TTP catabolic process"/>
    <property type="evidence" value="ECO:0007669"/>
    <property type="project" value="TreeGrafter"/>
</dbReference>
<reference evidence="2" key="1">
    <citation type="submission" date="2021-03" db="EMBL/GenBank/DDBJ databases">
        <authorList>
            <person name="Jaffe A."/>
        </authorList>
    </citation>
    <scope>NUCLEOTIDE SEQUENCE</scope>
    <source>
        <strain evidence="2">RIFCSPHIGHO2_01_FULL_AR10_44_11</strain>
    </source>
</reference>
<dbReference type="InterPro" id="IPR004518">
    <property type="entry name" value="MazG-like_dom"/>
</dbReference>
<protein>
    <recommendedName>
        <fullName evidence="1">NTP pyrophosphohydrolase MazG-like domain-containing protein</fullName>
    </recommendedName>
</protein>
<dbReference type="GO" id="GO:0046052">
    <property type="term" value="P:UTP catabolic process"/>
    <property type="evidence" value="ECO:0007669"/>
    <property type="project" value="TreeGrafter"/>
</dbReference>
<sequence length="132" mass="15411">MSRTFNDVAKLIEKMLSKRGDPVDRSLSLSAEADNLIEEAREVKQETLRRKIDAKRLKEEIGDVLWDVILLSKIAEKQKLFTLQEMLALLKKKIKQRNPHVFGKERANSLKEAIEAKRKAKREWKARKSKKD</sequence>
<dbReference type="GO" id="GO:0046076">
    <property type="term" value="P:dTTP catabolic process"/>
    <property type="evidence" value="ECO:0007669"/>
    <property type="project" value="TreeGrafter"/>
</dbReference>